<keyword evidence="2" id="KW-1185">Reference proteome</keyword>
<comment type="caution">
    <text evidence="1">The sequence shown here is derived from an EMBL/GenBank/DDBJ whole genome shotgun (WGS) entry which is preliminary data.</text>
</comment>
<protein>
    <submittedName>
        <fullName evidence="1">Uncharacterized protein</fullName>
    </submittedName>
</protein>
<name>A0A7K1SBA9_9BACT</name>
<organism evidence="1 2">
    <name type="scientific">Spirosoma arboris</name>
    <dbReference type="NCBI Taxonomy" id="2682092"/>
    <lineage>
        <taxon>Bacteria</taxon>
        <taxon>Pseudomonadati</taxon>
        <taxon>Bacteroidota</taxon>
        <taxon>Cytophagia</taxon>
        <taxon>Cytophagales</taxon>
        <taxon>Cytophagaceae</taxon>
        <taxon>Spirosoma</taxon>
    </lineage>
</organism>
<sequence length="79" mass="9409">MENNLHSPLTEPQLDLLKMFSHKVDDADWVAIKRMIVHYFAQKAIEGADQVWDEQNWDDQKVDEILNTHLRTPYKPARY</sequence>
<proteinExistence type="predicted"/>
<reference evidence="1 2" key="1">
    <citation type="submission" date="2019-12" db="EMBL/GenBank/DDBJ databases">
        <title>Spirosoma sp. HMF4905 genome sequencing and assembly.</title>
        <authorList>
            <person name="Kang H."/>
            <person name="Cha I."/>
            <person name="Kim H."/>
            <person name="Joh K."/>
        </authorList>
    </citation>
    <scope>NUCLEOTIDE SEQUENCE [LARGE SCALE GENOMIC DNA]</scope>
    <source>
        <strain evidence="1 2">HMF4905</strain>
    </source>
</reference>
<gene>
    <name evidence="1" type="ORF">GO755_13600</name>
</gene>
<evidence type="ECO:0000313" key="2">
    <source>
        <dbReference type="Proteomes" id="UP000436006"/>
    </source>
</evidence>
<accession>A0A7K1SBA9</accession>
<dbReference type="EMBL" id="WPIN01000004">
    <property type="protein sequence ID" value="MVM31070.1"/>
    <property type="molecule type" value="Genomic_DNA"/>
</dbReference>
<evidence type="ECO:0000313" key="1">
    <source>
        <dbReference type="EMBL" id="MVM31070.1"/>
    </source>
</evidence>
<dbReference type="AlphaFoldDB" id="A0A7K1SBA9"/>
<dbReference type="RefSeq" id="WP_157585580.1">
    <property type="nucleotide sequence ID" value="NZ_WPIN01000004.1"/>
</dbReference>
<dbReference type="Proteomes" id="UP000436006">
    <property type="component" value="Unassembled WGS sequence"/>
</dbReference>